<dbReference type="PANTHER" id="PTHR33215:SF13">
    <property type="entry name" value="PROTEIN DISTAL ANTENNA"/>
    <property type="match status" value="1"/>
</dbReference>
<dbReference type="Proteomes" id="UP001363010">
    <property type="component" value="Unassembled WGS sequence"/>
</dbReference>
<dbReference type="RefSeq" id="WP_340367456.1">
    <property type="nucleotide sequence ID" value="NZ_JBBKZV010000033.1"/>
</dbReference>
<reference evidence="1 2" key="1">
    <citation type="submission" date="2024-03" db="EMBL/GenBank/DDBJ databases">
        <title>Novel species of the genus Variovorax.</title>
        <authorList>
            <person name="Liu Q."/>
            <person name="Xin Y.-H."/>
        </authorList>
    </citation>
    <scope>NUCLEOTIDE SEQUENCE [LARGE SCALE GENOMIC DNA]</scope>
    <source>
        <strain evidence="1 2">KACC 18501</strain>
    </source>
</reference>
<feature type="non-terminal residue" evidence="1">
    <location>
        <position position="84"/>
    </location>
</feature>
<dbReference type="InterPro" id="IPR002514">
    <property type="entry name" value="Transposase_8"/>
</dbReference>
<sequence length="84" mass="9396">MTKTTRARYTLEFKKEAVRLVEGGQSIAAAARTLGVVEQTLFNWVKAQRQGKLTGADSKAVSAEQMEISRLRAELARVKMERDI</sequence>
<keyword evidence="2" id="KW-1185">Reference proteome</keyword>
<dbReference type="InterPro" id="IPR051839">
    <property type="entry name" value="RD_transcriptional_regulator"/>
</dbReference>
<name>A0ABU8W8P4_9BURK</name>
<dbReference type="PANTHER" id="PTHR33215">
    <property type="entry name" value="PROTEIN DISTAL ANTENNA"/>
    <property type="match status" value="1"/>
</dbReference>
<comment type="caution">
    <text evidence="1">The sequence shown here is derived from an EMBL/GenBank/DDBJ whole genome shotgun (WGS) entry which is preliminary data.</text>
</comment>
<evidence type="ECO:0000313" key="2">
    <source>
        <dbReference type="Proteomes" id="UP001363010"/>
    </source>
</evidence>
<dbReference type="SUPFAM" id="SSF46689">
    <property type="entry name" value="Homeodomain-like"/>
    <property type="match status" value="1"/>
</dbReference>
<organism evidence="1 2">
    <name type="scientific">Variovorax humicola</name>
    <dbReference type="NCBI Taxonomy" id="1769758"/>
    <lineage>
        <taxon>Bacteria</taxon>
        <taxon>Pseudomonadati</taxon>
        <taxon>Pseudomonadota</taxon>
        <taxon>Betaproteobacteria</taxon>
        <taxon>Burkholderiales</taxon>
        <taxon>Comamonadaceae</taxon>
        <taxon>Variovorax</taxon>
    </lineage>
</organism>
<evidence type="ECO:0000313" key="1">
    <source>
        <dbReference type="EMBL" id="MEJ8826421.1"/>
    </source>
</evidence>
<accession>A0ABU8W8P4</accession>
<dbReference type="InterPro" id="IPR009057">
    <property type="entry name" value="Homeodomain-like_sf"/>
</dbReference>
<dbReference type="Gene3D" id="1.10.10.60">
    <property type="entry name" value="Homeodomain-like"/>
    <property type="match status" value="1"/>
</dbReference>
<protein>
    <submittedName>
        <fullName evidence="1">Transposase</fullName>
    </submittedName>
</protein>
<dbReference type="EMBL" id="JBBKZV010000033">
    <property type="protein sequence ID" value="MEJ8826421.1"/>
    <property type="molecule type" value="Genomic_DNA"/>
</dbReference>
<proteinExistence type="predicted"/>
<dbReference type="Pfam" id="PF01527">
    <property type="entry name" value="HTH_Tnp_1"/>
    <property type="match status" value="1"/>
</dbReference>
<gene>
    <name evidence="1" type="ORF">WKW80_31100</name>
</gene>